<name>A0ABP6QIB0_9ACTN</name>
<dbReference type="Proteomes" id="UP001501237">
    <property type="component" value="Unassembled WGS sequence"/>
</dbReference>
<feature type="transmembrane region" description="Helical" evidence="2">
    <location>
        <begin position="226"/>
        <end position="247"/>
    </location>
</feature>
<keyword evidence="2" id="KW-1133">Transmembrane helix</keyword>
<keyword evidence="2" id="KW-0472">Membrane</keyword>
<organism evidence="3 4">
    <name type="scientific">Actinocorallia longicatena</name>
    <dbReference type="NCBI Taxonomy" id="111803"/>
    <lineage>
        <taxon>Bacteria</taxon>
        <taxon>Bacillati</taxon>
        <taxon>Actinomycetota</taxon>
        <taxon>Actinomycetes</taxon>
        <taxon>Streptosporangiales</taxon>
        <taxon>Thermomonosporaceae</taxon>
        <taxon>Actinocorallia</taxon>
    </lineage>
</organism>
<feature type="compositionally biased region" description="Low complexity" evidence="1">
    <location>
        <begin position="36"/>
        <end position="76"/>
    </location>
</feature>
<feature type="region of interest" description="Disordered" evidence="1">
    <location>
        <begin position="26"/>
        <end position="108"/>
    </location>
</feature>
<keyword evidence="2" id="KW-0812">Transmembrane</keyword>
<protein>
    <recommendedName>
        <fullName evidence="5">LPXTG-motif cell wall-anchored protein</fullName>
    </recommendedName>
</protein>
<keyword evidence="4" id="KW-1185">Reference proteome</keyword>
<feature type="region of interest" description="Disordered" evidence="1">
    <location>
        <begin position="181"/>
        <end position="221"/>
    </location>
</feature>
<evidence type="ECO:0008006" key="5">
    <source>
        <dbReference type="Google" id="ProtNLM"/>
    </source>
</evidence>
<proteinExistence type="predicted"/>
<evidence type="ECO:0000313" key="4">
    <source>
        <dbReference type="Proteomes" id="UP001501237"/>
    </source>
</evidence>
<evidence type="ECO:0000313" key="3">
    <source>
        <dbReference type="EMBL" id="GAA3232858.1"/>
    </source>
</evidence>
<sequence>MQPVRVIIAAIFFVIGALIVIPAFTSGGKNTSNADPVPTTMTPTVTPTVTPTTAKPTGKPTATKTASPTPSKTPSKTPTPTPRPTTSRPVPPVTPSATPSRSTPVPSAPSLVPLKVAFGKVDCPARLVTIKVVNEDPATTQGYSIVRDGSIVLADQLGPKASRSSELTLKEDKATSIRITQDGKAKATHTYKANCKAAPSKSAAEEEPARKRPTTLPKTGNDDTVMFARIATGAASMLTGAIVLWWGGLWPRRKDKMLG</sequence>
<comment type="caution">
    <text evidence="3">The sequence shown here is derived from an EMBL/GenBank/DDBJ whole genome shotgun (WGS) entry which is preliminary data.</text>
</comment>
<feature type="transmembrane region" description="Helical" evidence="2">
    <location>
        <begin position="6"/>
        <end position="24"/>
    </location>
</feature>
<dbReference type="EMBL" id="BAAAUV010000024">
    <property type="protein sequence ID" value="GAA3232858.1"/>
    <property type="molecule type" value="Genomic_DNA"/>
</dbReference>
<evidence type="ECO:0000256" key="1">
    <source>
        <dbReference type="SAM" id="MobiDB-lite"/>
    </source>
</evidence>
<gene>
    <name evidence="3" type="ORF">GCM10010468_65020</name>
</gene>
<reference evidence="4" key="1">
    <citation type="journal article" date="2019" name="Int. J. Syst. Evol. Microbiol.">
        <title>The Global Catalogue of Microorganisms (GCM) 10K type strain sequencing project: providing services to taxonomists for standard genome sequencing and annotation.</title>
        <authorList>
            <consortium name="The Broad Institute Genomics Platform"/>
            <consortium name="The Broad Institute Genome Sequencing Center for Infectious Disease"/>
            <person name="Wu L."/>
            <person name="Ma J."/>
        </authorList>
    </citation>
    <scope>NUCLEOTIDE SEQUENCE [LARGE SCALE GENOMIC DNA]</scope>
    <source>
        <strain evidence="4">JCM 9377</strain>
    </source>
</reference>
<accession>A0ABP6QIB0</accession>
<feature type="compositionally biased region" description="Pro residues" evidence="1">
    <location>
        <begin position="77"/>
        <end position="94"/>
    </location>
</feature>
<dbReference type="PRINTS" id="PR01217">
    <property type="entry name" value="PRICHEXTENSN"/>
</dbReference>
<dbReference type="RefSeq" id="WP_344835895.1">
    <property type="nucleotide sequence ID" value="NZ_BAAAUV010000024.1"/>
</dbReference>
<evidence type="ECO:0000256" key="2">
    <source>
        <dbReference type="SAM" id="Phobius"/>
    </source>
</evidence>
<feature type="compositionally biased region" description="Low complexity" evidence="1">
    <location>
        <begin position="95"/>
        <end position="108"/>
    </location>
</feature>